<dbReference type="GO" id="GO:0009279">
    <property type="term" value="C:cell outer membrane"/>
    <property type="evidence" value="ECO:0007669"/>
    <property type="project" value="InterPro"/>
</dbReference>
<reference evidence="1" key="1">
    <citation type="journal article" date="2015" name="Nature">
        <title>Complex archaea that bridge the gap between prokaryotes and eukaryotes.</title>
        <authorList>
            <person name="Spang A."/>
            <person name="Saw J.H."/>
            <person name="Jorgensen S.L."/>
            <person name="Zaremba-Niedzwiedzka K."/>
            <person name="Martijn J."/>
            <person name="Lind A.E."/>
            <person name="van Eijk R."/>
            <person name="Schleper C."/>
            <person name="Guy L."/>
            <person name="Ettema T.J."/>
        </authorList>
    </citation>
    <scope>NUCLEOTIDE SEQUENCE</scope>
</reference>
<sequence length="249" mass="28255">MNKLTTMTMLGFLGMSTTVSADHAEDHWPEPIESYRTGQVLFDRLEFTRTDNNENLIVWDMLAWYGGDTNRVYFKSEGENKQNDGEPTELESTEVLASRLIAPFWEIQGGVGLRGSMASDTDREHYLVFSLFGMAPYRFEMDNSLTINEDGDIAASLEAEYDIRLSQVSYLQPRLEVSAGLTDAQAFDRPSGFNDVRIGLRYRYEISREFAPYIGVYWSRALGQKANQIADEGGDKIETGFVAGVRMWF</sequence>
<name>A0A0F9WJE9_9ZZZZ</name>
<dbReference type="GO" id="GO:0005507">
    <property type="term" value="F:copper ion binding"/>
    <property type="evidence" value="ECO:0007669"/>
    <property type="project" value="InterPro"/>
</dbReference>
<dbReference type="EMBL" id="LAZR01000260">
    <property type="protein sequence ID" value="KKN78578.1"/>
    <property type="molecule type" value="Genomic_DNA"/>
</dbReference>
<accession>A0A0F9WJE9</accession>
<protein>
    <recommendedName>
        <fullName evidence="2">Copper resistance protein B</fullName>
    </recommendedName>
</protein>
<organism evidence="1">
    <name type="scientific">marine sediment metagenome</name>
    <dbReference type="NCBI Taxonomy" id="412755"/>
    <lineage>
        <taxon>unclassified sequences</taxon>
        <taxon>metagenomes</taxon>
        <taxon>ecological metagenomes</taxon>
    </lineage>
</organism>
<dbReference type="Pfam" id="PF05275">
    <property type="entry name" value="CopB"/>
    <property type="match status" value="1"/>
</dbReference>
<dbReference type="InterPro" id="IPR007939">
    <property type="entry name" value="Cu-R_B_prcur"/>
</dbReference>
<comment type="caution">
    <text evidence="1">The sequence shown here is derived from an EMBL/GenBank/DDBJ whole genome shotgun (WGS) entry which is preliminary data.</text>
</comment>
<evidence type="ECO:0008006" key="2">
    <source>
        <dbReference type="Google" id="ProtNLM"/>
    </source>
</evidence>
<dbReference type="AlphaFoldDB" id="A0A0F9WJE9"/>
<gene>
    <name evidence="1" type="ORF">LCGC14_0348700</name>
</gene>
<evidence type="ECO:0000313" key="1">
    <source>
        <dbReference type="EMBL" id="KKN78578.1"/>
    </source>
</evidence>
<dbReference type="GO" id="GO:0006878">
    <property type="term" value="P:intracellular copper ion homeostasis"/>
    <property type="evidence" value="ECO:0007669"/>
    <property type="project" value="InterPro"/>
</dbReference>
<proteinExistence type="predicted"/>